<proteinExistence type="predicted"/>
<accession>B1TEY6</accession>
<name>B1TEY6_9BURK</name>
<dbReference type="AlphaFoldDB" id="B1TEY6"/>
<dbReference type="Proteomes" id="UP000004814">
    <property type="component" value="Unassembled WGS sequence"/>
</dbReference>
<comment type="caution">
    <text evidence="1">The sequence shown here is derived from an EMBL/GenBank/DDBJ whole genome shotgun (WGS) entry which is preliminary data.</text>
</comment>
<reference evidence="1 2" key="1">
    <citation type="submission" date="2008-03" db="EMBL/GenBank/DDBJ databases">
        <title>Sequencing of the draft genome and assembly of Burkholderia ambifaria MEX-5.</title>
        <authorList>
            <consortium name="US DOE Joint Genome Institute (JGI-PGF)"/>
            <person name="Copeland A."/>
            <person name="Lucas S."/>
            <person name="Lapidus A."/>
            <person name="Glavina del Rio T."/>
            <person name="Dalin E."/>
            <person name="Tice H."/>
            <person name="Bruce D."/>
            <person name="Goodwin L."/>
            <person name="Pitluck S."/>
            <person name="Larimer F."/>
            <person name="Land M.L."/>
            <person name="Hauser L."/>
            <person name="Tiedje J."/>
            <person name="Richardson P."/>
        </authorList>
    </citation>
    <scope>NUCLEOTIDE SEQUENCE [LARGE SCALE GENOMIC DNA]</scope>
    <source>
        <strain evidence="1 2">MEX-5</strain>
    </source>
</reference>
<evidence type="ECO:0000313" key="2">
    <source>
        <dbReference type="Proteomes" id="UP000004814"/>
    </source>
</evidence>
<evidence type="ECO:0000313" key="1">
    <source>
        <dbReference type="EMBL" id="EDT37875.1"/>
    </source>
</evidence>
<gene>
    <name evidence="1" type="ORF">BamMEX5DRAFT_6352</name>
</gene>
<dbReference type="EMBL" id="ABLK01000367">
    <property type="protein sequence ID" value="EDT37875.1"/>
    <property type="molecule type" value="Genomic_DNA"/>
</dbReference>
<protein>
    <submittedName>
        <fullName evidence="1">Uncharacterized protein</fullName>
    </submittedName>
</protein>
<sequence length="39" mass="4231">MVKARSENTLERWMDLSKQAANAVGGLRDLSGEVIIEAA</sequence>
<organism evidence="1 2">
    <name type="scientific">Burkholderia ambifaria MEX-5</name>
    <dbReference type="NCBI Taxonomy" id="396597"/>
    <lineage>
        <taxon>Bacteria</taxon>
        <taxon>Pseudomonadati</taxon>
        <taxon>Pseudomonadota</taxon>
        <taxon>Betaproteobacteria</taxon>
        <taxon>Burkholderiales</taxon>
        <taxon>Burkholderiaceae</taxon>
        <taxon>Burkholderia</taxon>
        <taxon>Burkholderia cepacia complex</taxon>
    </lineage>
</organism>